<dbReference type="InterPro" id="IPR042100">
    <property type="entry name" value="Bug_dom1"/>
</dbReference>
<dbReference type="Gene3D" id="3.40.190.10">
    <property type="entry name" value="Periplasmic binding protein-like II"/>
    <property type="match status" value="1"/>
</dbReference>
<feature type="chain" id="PRO_5013008180" description="ABC transporter substrate-binding protein" evidence="2">
    <location>
        <begin position="23"/>
        <end position="324"/>
    </location>
</feature>
<dbReference type="PIRSF" id="PIRSF017082">
    <property type="entry name" value="YflP"/>
    <property type="match status" value="1"/>
</dbReference>
<proteinExistence type="inferred from homology"/>
<dbReference type="CDD" id="cd13578">
    <property type="entry name" value="PBP2_Bug27"/>
    <property type="match status" value="1"/>
</dbReference>
<dbReference type="Pfam" id="PF03401">
    <property type="entry name" value="TctC"/>
    <property type="match status" value="1"/>
</dbReference>
<dbReference type="RefSeq" id="WP_088605997.1">
    <property type="nucleotide sequence ID" value="NZ_NJIH01000020.1"/>
</dbReference>
<keyword evidence="2" id="KW-0732">Signal</keyword>
<dbReference type="Proteomes" id="UP000214603">
    <property type="component" value="Unassembled WGS sequence"/>
</dbReference>
<dbReference type="OrthoDB" id="8678477at2"/>
<evidence type="ECO:0000256" key="2">
    <source>
        <dbReference type="SAM" id="SignalP"/>
    </source>
</evidence>
<feature type="signal peptide" evidence="2">
    <location>
        <begin position="1"/>
        <end position="22"/>
    </location>
</feature>
<sequence length="324" mass="33456">MIKSFLLALSACATLLGAAAQAQESYPDRTIKLIVPSSPGGAADFLARIISPGLSHLLGQTIVVENKPGASGTIAGSMIARSKPDGYTLDMAQAASIVAAPYIYKQLPYDPSKDLAPVALVAKFPYILEVNAKSDIKSLADLVAKAKAKPGTITFGSAGLGTPSHLAGEMLQEMAGIKMIHVPYKGAGPASNALLANQINAVFVVSSSAIPMLKGKEVRALAISTAQRKASAPGIPTIAELGYPGFDITSWFGVFAPAGTPPAVIAKLNKSIAQTLKDPKVDEYFKRLAIDAGGGSPAQFAKFIEAEGRTAKRLIVGDKAAGAK</sequence>
<dbReference type="AlphaFoldDB" id="A0A225LYF5"/>
<dbReference type="SUPFAM" id="SSF53850">
    <property type="entry name" value="Periplasmic binding protein-like II"/>
    <property type="match status" value="1"/>
</dbReference>
<accession>A0A225LYF5</accession>
<protein>
    <recommendedName>
        <fullName evidence="5">ABC transporter substrate-binding protein</fullName>
    </recommendedName>
</protein>
<comment type="similarity">
    <text evidence="1">Belongs to the UPF0065 (bug) family.</text>
</comment>
<reference evidence="4" key="1">
    <citation type="submission" date="2017-06" db="EMBL/GenBank/DDBJ databases">
        <title>Herbaspirillum phytohormonus sp. nov., isolated from the root nodule of Robinia pseudoacacia in lead-zinc mine.</title>
        <authorList>
            <person name="Fan M."/>
            <person name="Lin Y."/>
        </authorList>
    </citation>
    <scope>NUCLEOTIDE SEQUENCE [LARGE SCALE GENOMIC DNA]</scope>
    <source>
        <strain evidence="4">SC-089</strain>
    </source>
</reference>
<evidence type="ECO:0000256" key="1">
    <source>
        <dbReference type="ARBA" id="ARBA00006987"/>
    </source>
</evidence>
<keyword evidence="4" id="KW-1185">Reference proteome</keyword>
<name>A0A225LYF5_9BURK</name>
<gene>
    <name evidence="3" type="ORF">CEY11_24170</name>
</gene>
<dbReference type="PANTHER" id="PTHR42928:SF5">
    <property type="entry name" value="BLR1237 PROTEIN"/>
    <property type="match status" value="1"/>
</dbReference>
<evidence type="ECO:0000313" key="4">
    <source>
        <dbReference type="Proteomes" id="UP000214603"/>
    </source>
</evidence>
<evidence type="ECO:0008006" key="5">
    <source>
        <dbReference type="Google" id="ProtNLM"/>
    </source>
</evidence>
<organism evidence="3 4">
    <name type="scientific">Candidimonas nitroreducens</name>
    <dbReference type="NCBI Taxonomy" id="683354"/>
    <lineage>
        <taxon>Bacteria</taxon>
        <taxon>Pseudomonadati</taxon>
        <taxon>Pseudomonadota</taxon>
        <taxon>Betaproteobacteria</taxon>
        <taxon>Burkholderiales</taxon>
        <taxon>Alcaligenaceae</taxon>
        <taxon>Candidimonas</taxon>
    </lineage>
</organism>
<evidence type="ECO:0000313" key="3">
    <source>
        <dbReference type="EMBL" id="OWT53562.1"/>
    </source>
</evidence>
<dbReference type="PANTHER" id="PTHR42928">
    <property type="entry name" value="TRICARBOXYLATE-BINDING PROTEIN"/>
    <property type="match status" value="1"/>
</dbReference>
<dbReference type="InterPro" id="IPR005064">
    <property type="entry name" value="BUG"/>
</dbReference>
<comment type="caution">
    <text evidence="3">The sequence shown here is derived from an EMBL/GenBank/DDBJ whole genome shotgun (WGS) entry which is preliminary data.</text>
</comment>
<dbReference type="EMBL" id="NJIH01000020">
    <property type="protein sequence ID" value="OWT53562.1"/>
    <property type="molecule type" value="Genomic_DNA"/>
</dbReference>
<dbReference type="Gene3D" id="3.40.190.150">
    <property type="entry name" value="Bordetella uptake gene, domain 1"/>
    <property type="match status" value="1"/>
</dbReference>